<keyword evidence="2" id="KW-0812">Transmembrane</keyword>
<reference evidence="4" key="1">
    <citation type="submission" date="2016-03" db="EMBL/GenBank/DDBJ databases">
        <authorList>
            <person name="Ploux O."/>
        </authorList>
    </citation>
    <scope>NUCLEOTIDE SEQUENCE [LARGE SCALE GENOMIC DNA]</scope>
    <source>
        <strain evidence="4">UK7</strain>
    </source>
</reference>
<dbReference type="EMBL" id="FJUW01000063">
    <property type="protein sequence ID" value="CZT11748.1"/>
    <property type="molecule type" value="Genomic_DNA"/>
</dbReference>
<comment type="caution">
    <text evidence="3">The sequence shown here is derived from an EMBL/GenBank/DDBJ whole genome shotgun (WGS) entry which is preliminary data.</text>
</comment>
<evidence type="ECO:0000313" key="4">
    <source>
        <dbReference type="Proteomes" id="UP000178129"/>
    </source>
</evidence>
<name>A0A1E1LML5_9HELO</name>
<feature type="transmembrane region" description="Helical" evidence="2">
    <location>
        <begin position="44"/>
        <end position="62"/>
    </location>
</feature>
<gene>
    <name evidence="3" type="ORF">RCO7_08668</name>
</gene>
<feature type="compositionally biased region" description="Basic and acidic residues" evidence="1">
    <location>
        <begin position="68"/>
        <end position="79"/>
    </location>
</feature>
<organism evidence="3 4">
    <name type="scientific">Rhynchosporium graminicola</name>
    <dbReference type="NCBI Taxonomy" id="2792576"/>
    <lineage>
        <taxon>Eukaryota</taxon>
        <taxon>Fungi</taxon>
        <taxon>Dikarya</taxon>
        <taxon>Ascomycota</taxon>
        <taxon>Pezizomycotina</taxon>
        <taxon>Leotiomycetes</taxon>
        <taxon>Helotiales</taxon>
        <taxon>Ploettnerulaceae</taxon>
        <taxon>Rhynchosporium</taxon>
    </lineage>
</organism>
<evidence type="ECO:0000256" key="2">
    <source>
        <dbReference type="SAM" id="Phobius"/>
    </source>
</evidence>
<protein>
    <submittedName>
        <fullName evidence="3">Uncharacterized protein</fullName>
    </submittedName>
</protein>
<evidence type="ECO:0000313" key="3">
    <source>
        <dbReference type="EMBL" id="CZT11748.1"/>
    </source>
</evidence>
<evidence type="ECO:0000256" key="1">
    <source>
        <dbReference type="SAM" id="MobiDB-lite"/>
    </source>
</evidence>
<proteinExistence type="predicted"/>
<dbReference type="AlphaFoldDB" id="A0A1E1LML5"/>
<sequence length="94" mass="10556">MTPPQPSLHPPMVLPSLPKATDLKLAAKPVSDSLSFTVAGPRDAPVILFVVPVLGLVSWYVMRVRSQKREKNEKSERSFESIGRQWTKQKMRAD</sequence>
<keyword evidence="2" id="KW-1133">Transmembrane helix</keyword>
<accession>A0A1E1LML5</accession>
<dbReference type="InParanoid" id="A0A1E1LML5"/>
<dbReference type="Proteomes" id="UP000178129">
    <property type="component" value="Unassembled WGS sequence"/>
</dbReference>
<keyword evidence="4" id="KW-1185">Reference proteome</keyword>
<keyword evidence="2" id="KW-0472">Membrane</keyword>
<feature type="region of interest" description="Disordered" evidence="1">
    <location>
        <begin position="68"/>
        <end position="94"/>
    </location>
</feature>